<protein>
    <submittedName>
        <fullName evidence="7">Outer membrane beta-barrel protein</fullName>
    </submittedName>
</protein>
<comment type="subcellular location">
    <subcellularLocation>
        <location evidence="1">Cell outer membrane</location>
    </subcellularLocation>
</comment>
<evidence type="ECO:0000259" key="6">
    <source>
        <dbReference type="Pfam" id="PF14905"/>
    </source>
</evidence>
<keyword evidence="5" id="KW-0732">Signal</keyword>
<reference evidence="8" key="1">
    <citation type="submission" date="2019-09" db="EMBL/GenBank/DDBJ databases">
        <title>Distinct polysaccharide growth profiles of human intestinal Prevotella copri isolates.</title>
        <authorList>
            <person name="Fehlner-Peach H."/>
            <person name="Magnabosco C."/>
            <person name="Raghavan V."/>
            <person name="Scher J.U."/>
            <person name="Tett A."/>
            <person name="Cox L.M."/>
            <person name="Gottsegen C."/>
            <person name="Watters A."/>
            <person name="Wiltshire- Gordon J.D."/>
            <person name="Segata N."/>
            <person name="Bonneau R."/>
            <person name="Littman D.R."/>
        </authorList>
    </citation>
    <scope>NUCLEOTIDE SEQUENCE [LARGE SCALE GENOMIC DNA]</scope>
    <source>
        <strain evidence="8">iA624</strain>
    </source>
</reference>
<dbReference type="Pfam" id="PF14905">
    <property type="entry name" value="OMP_b-brl_3"/>
    <property type="match status" value="1"/>
</dbReference>
<dbReference type="InterPro" id="IPR041700">
    <property type="entry name" value="OMP_b-brl_3"/>
</dbReference>
<evidence type="ECO:0000256" key="3">
    <source>
        <dbReference type="ARBA" id="ARBA00023237"/>
    </source>
</evidence>
<feature type="domain" description="Outer membrane protein beta-barrel" evidence="6">
    <location>
        <begin position="382"/>
        <end position="741"/>
    </location>
</feature>
<evidence type="ECO:0000256" key="2">
    <source>
        <dbReference type="ARBA" id="ARBA00023136"/>
    </source>
</evidence>
<feature type="signal peptide" evidence="5">
    <location>
        <begin position="1"/>
        <end position="20"/>
    </location>
</feature>
<dbReference type="AlphaFoldDB" id="A0AA90VBH8"/>
<feature type="chain" id="PRO_5041665947" evidence="5">
    <location>
        <begin position="21"/>
        <end position="840"/>
    </location>
</feature>
<keyword evidence="3" id="KW-0998">Cell outer membrane</keyword>
<dbReference type="EMBL" id="VZBP01000031">
    <property type="protein sequence ID" value="MQO08478.1"/>
    <property type="molecule type" value="Genomic_DNA"/>
</dbReference>
<dbReference type="SUPFAM" id="SSF56935">
    <property type="entry name" value="Porins"/>
    <property type="match status" value="1"/>
</dbReference>
<evidence type="ECO:0000313" key="8">
    <source>
        <dbReference type="Proteomes" id="UP000405805"/>
    </source>
</evidence>
<evidence type="ECO:0000256" key="4">
    <source>
        <dbReference type="SAM" id="MobiDB-lite"/>
    </source>
</evidence>
<organism evidence="7 8">
    <name type="scientific">Segatella copri</name>
    <dbReference type="NCBI Taxonomy" id="165179"/>
    <lineage>
        <taxon>Bacteria</taxon>
        <taxon>Pseudomonadati</taxon>
        <taxon>Bacteroidota</taxon>
        <taxon>Bacteroidia</taxon>
        <taxon>Bacteroidales</taxon>
        <taxon>Prevotellaceae</taxon>
        <taxon>Segatella</taxon>
    </lineage>
</organism>
<name>A0AA90VBH8_9BACT</name>
<dbReference type="Gene3D" id="2.40.170.20">
    <property type="entry name" value="TonB-dependent receptor, beta-barrel domain"/>
    <property type="match status" value="1"/>
</dbReference>
<dbReference type="GO" id="GO:0009279">
    <property type="term" value="C:cell outer membrane"/>
    <property type="evidence" value="ECO:0007669"/>
    <property type="project" value="UniProtKB-SubCell"/>
</dbReference>
<comment type="caution">
    <text evidence="7">The sequence shown here is derived from an EMBL/GenBank/DDBJ whole genome shotgun (WGS) entry which is preliminary data.</text>
</comment>
<evidence type="ECO:0000256" key="1">
    <source>
        <dbReference type="ARBA" id="ARBA00004442"/>
    </source>
</evidence>
<gene>
    <name evidence="7" type="ORF">F7D57_01800</name>
</gene>
<evidence type="ECO:0000313" key="7">
    <source>
        <dbReference type="EMBL" id="MQO08478.1"/>
    </source>
</evidence>
<keyword evidence="2" id="KW-0472">Membrane</keyword>
<dbReference type="Proteomes" id="UP000405805">
    <property type="component" value="Unassembled WGS sequence"/>
</dbReference>
<accession>A0AA90VBH8</accession>
<dbReference type="InterPro" id="IPR036942">
    <property type="entry name" value="Beta-barrel_TonB_sf"/>
</dbReference>
<feature type="compositionally biased region" description="Basic and acidic residues" evidence="4">
    <location>
        <begin position="352"/>
        <end position="369"/>
    </location>
</feature>
<feature type="region of interest" description="Disordered" evidence="4">
    <location>
        <begin position="319"/>
        <end position="371"/>
    </location>
</feature>
<proteinExistence type="predicted"/>
<evidence type="ECO:0000256" key="5">
    <source>
        <dbReference type="SAM" id="SignalP"/>
    </source>
</evidence>
<sequence length="840" mass="94868">MRLRYAYVPVLLLMSFSAMANVWASSFLSHYERDFRLAVSGDTVRGSRTSKQDSIFKTLNLDEVVVTAAIKEVEMKGDTTVINANAFKTPEGAYLEELLKRVPGLEYDKQDKTMTYNGLPIHEINVNGESFFGGNSTLALENLPAKLVSKIKVYDKRSELEKITKVRKGGENYVLDLQTKREFNGTLITSAGIGRGNNDKKEAELISNLFRQTGDNISVIARSGNRYMTSRYPDNRQDNVAMNFAKKFSKRFTLYGNMMYNHYASGNESTLYSEQYLTTGNRYQNSASTSTNRNTMGNGTLGMRWSLDDKTYINVGGNFSKSKGDNTSDSQQSTTSAVPTATSATSSNTSEGDERINSINRKSDSKSDSHSFSLNADVTRVLNDKGTSISLTGSYSDSKSTNESHSLSETTYYQLESSLGGDSVLYRNQYQHSPSTNRAYSVGINLTQPLAENLRMQLGYRYSANRQVSDRITYESEVYQDSLSNYTQSRTYSHELSLYFNYNGKRWQVNTGVQMHPERRSLDQKTGLLYADTVRTSVNWNPQLNVSWHQGKTRFELNYDGSSRQPDLGSLVSLTDNSDPLHVTHGNPSLKAAYSQNFRLMGRNTRLGLSGDVNFSNTYNSQTQAVFYNLATGGTETYPVNVNGNWNMRASLRYQKRWKKRFNLSARTGASFAQSVALVNEGKSEEPDRSVTHNTSYNANLRLGYQPKWGGFDLQGDWRYRHATNQLRGTSNYTRSYNFSLNTYAELPLGFLVKSDAAYSFRNGTNIKKGEDDQVVWNLGASWRFLKKKQAELSLYWSDILSDKKNYYRNVTATGLTESRTSQIGSYFIISFKYRLNKQL</sequence>
<feature type="compositionally biased region" description="Low complexity" evidence="4">
    <location>
        <begin position="327"/>
        <end position="350"/>
    </location>
</feature>